<gene>
    <name evidence="3" type="ORF">V8G54_009377</name>
</gene>
<sequence>MLQERKREEEDDKDIRNNNRMPQQKEDVPKGRKRRVSREKKEKTKRKISKTKCREEDVDDSCDGAPTSIMMHIITYKHIDVGAPSNQRLWPSSLELGESINCLPYRRRPAVNTDVAGLSSDLPQQCGRLQYHRRRPPVNTDVTGLSSDLPQAIRRLFAAVTKLFTIMPPSTHIRWITNKPTSIGETTTSHDLWTLLQRTYAKASRSHLKQLKKRFHTVPKGTQSITTYMHSLKQTAYLLASLGSLVSIEDMTDRVLCGLDDGYRVVIDGVNARNTPILFYDLLEKLLIQELSLVVAQRQVSVPMTALNAQTRPNHYDKTRSRQFFASSTSRPDNRKPFLGRCQWCNVKGNVLSQYHTFKQQHPGVSRCLLVQVHTATVATSQNNCLVDSGVTHHVTNDLDNLTFHHPYKGPNSLFMGNGSVHSVRTDSSASWHYRLGHPSSSIFTFIQHHFSLGWNKFQQSNCNSCQINKCHKLPFNESTLKSSYPLEIIFSDVWTSPVLSIDGLRYYCMFVDHFTRYIWLYPIKRKSDVQTLFPKFKSLLENFFHRNTDNGGEYIGLCPFLCTHGIILEDHMLDSPAAIDHRMVAAMAALMEIPLALVQHTGPSISVATAAA</sequence>
<dbReference type="GO" id="GO:0003676">
    <property type="term" value="F:nucleic acid binding"/>
    <property type="evidence" value="ECO:0007669"/>
    <property type="project" value="InterPro"/>
</dbReference>
<dbReference type="SUPFAM" id="SSF53098">
    <property type="entry name" value="Ribonuclease H-like"/>
    <property type="match status" value="1"/>
</dbReference>
<dbReference type="Proteomes" id="UP001374535">
    <property type="component" value="Chromosome 3"/>
</dbReference>
<dbReference type="Pfam" id="PF13976">
    <property type="entry name" value="gag_pre-integrs"/>
    <property type="match status" value="1"/>
</dbReference>
<evidence type="ECO:0000259" key="2">
    <source>
        <dbReference type="Pfam" id="PF13976"/>
    </source>
</evidence>
<accession>A0AAQ3NUD5</accession>
<feature type="compositionally biased region" description="Basic residues" evidence="1">
    <location>
        <begin position="31"/>
        <end position="51"/>
    </location>
</feature>
<feature type="compositionally biased region" description="Basic and acidic residues" evidence="1">
    <location>
        <begin position="1"/>
        <end position="30"/>
    </location>
</feature>
<name>A0AAQ3NUD5_VIGMU</name>
<dbReference type="AlphaFoldDB" id="A0AAQ3NUD5"/>
<dbReference type="Gene3D" id="3.30.420.10">
    <property type="entry name" value="Ribonuclease H-like superfamily/Ribonuclease H"/>
    <property type="match status" value="1"/>
</dbReference>
<protein>
    <recommendedName>
        <fullName evidence="2">GAG-pre-integrase domain-containing protein</fullName>
    </recommendedName>
</protein>
<dbReference type="PANTHER" id="PTHR47481:SF34">
    <property type="entry name" value="CCHC-TYPE DOMAIN-CONTAINING PROTEIN"/>
    <property type="match status" value="1"/>
</dbReference>
<evidence type="ECO:0000256" key="1">
    <source>
        <dbReference type="SAM" id="MobiDB-lite"/>
    </source>
</evidence>
<evidence type="ECO:0000313" key="3">
    <source>
        <dbReference type="EMBL" id="WVZ16395.1"/>
    </source>
</evidence>
<dbReference type="PANTHER" id="PTHR47481">
    <property type="match status" value="1"/>
</dbReference>
<evidence type="ECO:0000313" key="4">
    <source>
        <dbReference type="Proteomes" id="UP001374535"/>
    </source>
</evidence>
<proteinExistence type="predicted"/>
<dbReference type="InterPro" id="IPR036397">
    <property type="entry name" value="RNaseH_sf"/>
</dbReference>
<feature type="region of interest" description="Disordered" evidence="1">
    <location>
        <begin position="1"/>
        <end position="60"/>
    </location>
</feature>
<dbReference type="InterPro" id="IPR012337">
    <property type="entry name" value="RNaseH-like_sf"/>
</dbReference>
<reference evidence="3 4" key="1">
    <citation type="journal article" date="2023" name="Life. Sci Alliance">
        <title>Evolutionary insights into 3D genome organization and epigenetic landscape of Vigna mungo.</title>
        <authorList>
            <person name="Junaid A."/>
            <person name="Singh B."/>
            <person name="Bhatia S."/>
        </authorList>
    </citation>
    <scope>NUCLEOTIDE SEQUENCE [LARGE SCALE GENOMIC DNA]</scope>
    <source>
        <strain evidence="3">Urdbean</strain>
    </source>
</reference>
<dbReference type="Pfam" id="PF14223">
    <property type="entry name" value="Retrotran_gag_2"/>
    <property type="match status" value="1"/>
</dbReference>
<dbReference type="EMBL" id="CP144698">
    <property type="protein sequence ID" value="WVZ16395.1"/>
    <property type="molecule type" value="Genomic_DNA"/>
</dbReference>
<keyword evidence="4" id="KW-1185">Reference proteome</keyword>
<organism evidence="3 4">
    <name type="scientific">Vigna mungo</name>
    <name type="common">Black gram</name>
    <name type="synonym">Phaseolus mungo</name>
    <dbReference type="NCBI Taxonomy" id="3915"/>
    <lineage>
        <taxon>Eukaryota</taxon>
        <taxon>Viridiplantae</taxon>
        <taxon>Streptophyta</taxon>
        <taxon>Embryophyta</taxon>
        <taxon>Tracheophyta</taxon>
        <taxon>Spermatophyta</taxon>
        <taxon>Magnoliopsida</taxon>
        <taxon>eudicotyledons</taxon>
        <taxon>Gunneridae</taxon>
        <taxon>Pentapetalae</taxon>
        <taxon>rosids</taxon>
        <taxon>fabids</taxon>
        <taxon>Fabales</taxon>
        <taxon>Fabaceae</taxon>
        <taxon>Papilionoideae</taxon>
        <taxon>50 kb inversion clade</taxon>
        <taxon>NPAAA clade</taxon>
        <taxon>indigoferoid/millettioid clade</taxon>
        <taxon>Phaseoleae</taxon>
        <taxon>Vigna</taxon>
    </lineage>
</organism>
<dbReference type="InterPro" id="IPR025724">
    <property type="entry name" value="GAG-pre-integrase_dom"/>
</dbReference>
<feature type="domain" description="GAG-pre-integrase" evidence="2">
    <location>
        <begin position="423"/>
        <end position="470"/>
    </location>
</feature>